<sequence>MEMFMDTNSVEYRGFQIVVTPIKDHEDLWDFQYHISKSGDPAATSIGHSISRRQTFGGYETAAIACDAGIEVAKIEIDNHIALSAK</sequence>
<dbReference type="AlphaFoldDB" id="A0A3A3GT13"/>
<proteinExistence type="predicted"/>
<name>A0A3A3GT13_9BURK</name>
<keyword evidence="2" id="KW-1185">Reference proteome</keyword>
<protein>
    <submittedName>
        <fullName evidence="1">Uncharacterized protein</fullName>
    </submittedName>
</protein>
<dbReference type="Proteomes" id="UP000266327">
    <property type="component" value="Unassembled WGS sequence"/>
</dbReference>
<accession>A0A3A3GT13</accession>
<evidence type="ECO:0000313" key="1">
    <source>
        <dbReference type="EMBL" id="RJG04120.1"/>
    </source>
</evidence>
<comment type="caution">
    <text evidence="1">The sequence shown here is derived from an EMBL/GenBank/DDBJ whole genome shotgun (WGS) entry which is preliminary data.</text>
</comment>
<organism evidence="1 2">
    <name type="scientific">Noviherbaspirillum sedimenti</name>
    <dbReference type="NCBI Taxonomy" id="2320865"/>
    <lineage>
        <taxon>Bacteria</taxon>
        <taxon>Pseudomonadati</taxon>
        <taxon>Pseudomonadota</taxon>
        <taxon>Betaproteobacteria</taxon>
        <taxon>Burkholderiales</taxon>
        <taxon>Oxalobacteraceae</taxon>
        <taxon>Noviherbaspirillum</taxon>
    </lineage>
</organism>
<evidence type="ECO:0000313" key="2">
    <source>
        <dbReference type="Proteomes" id="UP000266327"/>
    </source>
</evidence>
<reference evidence="2" key="1">
    <citation type="submission" date="2018-09" db="EMBL/GenBank/DDBJ databases">
        <authorList>
            <person name="Zhu H."/>
        </authorList>
    </citation>
    <scope>NUCLEOTIDE SEQUENCE [LARGE SCALE GENOMIC DNA]</scope>
    <source>
        <strain evidence="2">K1S02-23</strain>
    </source>
</reference>
<gene>
    <name evidence="1" type="ORF">D3878_23105</name>
</gene>
<dbReference type="EMBL" id="QYUQ01000002">
    <property type="protein sequence ID" value="RJG04120.1"/>
    <property type="molecule type" value="Genomic_DNA"/>
</dbReference>